<keyword evidence="1" id="KW-0808">Transferase</keyword>
<reference evidence="1 2" key="1">
    <citation type="journal article" date="2020" name="Phytopathology">
        <title>Genome Sequence Resources of Colletotrichum truncatum, C. plurivorum, C. musicola, and C. sojae: Four Species Pathogenic to Soybean (Glycine max).</title>
        <authorList>
            <person name="Rogerio F."/>
            <person name="Boufleur T.R."/>
            <person name="Ciampi-Guillardi M."/>
            <person name="Sukno S.A."/>
            <person name="Thon M.R."/>
            <person name="Massola Junior N.S."/>
            <person name="Baroncelli R."/>
        </authorList>
    </citation>
    <scope>NUCLEOTIDE SEQUENCE [LARGE SCALE GENOMIC DNA]</scope>
    <source>
        <strain evidence="1 2">CMES1059</strain>
    </source>
</reference>
<sequence>MGSDELVYLLSLDGGGIRGISELIILHEIMKRLQKIAGLTELPKPKDYFHLIGGTSTGGLIAIMLGRMGMSTKEAIDYYMKFAKDVFSQRNRKIKRTYKAKTLEKRIQAIVAERKLVSTAMIDEGKEKGLVFVCSVTQDKKKEPYLFRTYKGTTNQAHNVEIWEAARATTAAPTFFKPISIKVEAASNIYVDGALAVNNPAKLVLKEAEAQLGTKRKLGFLLSLGTGLKANDKAVNVSPDAESAAQGSVQDSKPQKTYSGAMVSRASWSLLKYAKENLTDTEPTHYELNERFSGTPNAYFRFNLDQGASDIALDEYAKMDLLRIATERYLQKPDVSAEIDQVVSLLHNEDGAHMGLASTIRARSDESDKHAFNRVVQNRTDITSGQFTGREEILDKMEKYFFDCPAGSPSSRRLLRIWGMGGVGKTQIAVRFRDLHGSRFNHIFWINAATKDSIYESFRQVTETVIGGEHSRPDIKGVHKWMTQNSKWLLIFDNNDSVDVSKWIPPGNTGNILLTSRREDMQPRLNDDQTFAIDTMNENDAMELLLKSAHRNKKDLDDTDKWYASQIIEELECLPLALDQAGSYINLLDCPFSAYHFEFQQRRQELMQDSSLAPGAFEHNPAVYGTFELSYEALLHLSKDDNRKGRAALNALRVLNIFCFYHNENLTDEIFSRAATNRKLDKDVLGDMESQAPLALFNLGDDATWNSSNYSEGISLLRNYSLIKKSVVNEKWHSMHALVHSWARDRMRMDIFRFQQQAARSIIFDSYHQNFKFEDERFLAQILPHIKALVERRGSEDIDWFKKTRQDSKYARLLREVGMWREALWVLEQVVEERRENLEPEHWLVVAGLWDLANLHKTCCKFSDAEQVFLECIGLVERCSNKEWAKKAVKSISIDFAEVYIQQAQLGTAEQILNMVIEQEEERGDRSPQFRRAVAALAMTMQLAGRNEDAEKLEVRMLTMCSNDPNIGPGHRMTMSATSNIAALRSAKGEHESADEMWRQVLEVDERFRGNEHPITLQSKRNVAVGCVKLERLDEAEKILREVLDASDRVLWRTHLDTLVTIECLAGVLYQMDQSKEAEELQEECYEGRLDVLGEEHPLTFKAKGDLEKIRNGRALVAEEQVQVQWQGEAYSHTTDSNYATQGMNDRYLY</sequence>
<keyword evidence="2" id="KW-1185">Reference proteome</keyword>
<organism evidence="1 2">
    <name type="scientific">Colletotrichum truncatum</name>
    <name type="common">Anthracnose fungus</name>
    <name type="synonym">Colletotrichum capsici</name>
    <dbReference type="NCBI Taxonomy" id="5467"/>
    <lineage>
        <taxon>Eukaryota</taxon>
        <taxon>Fungi</taxon>
        <taxon>Dikarya</taxon>
        <taxon>Ascomycota</taxon>
        <taxon>Pezizomycotina</taxon>
        <taxon>Sordariomycetes</taxon>
        <taxon>Hypocreomycetidae</taxon>
        <taxon>Glomerellales</taxon>
        <taxon>Glomerellaceae</taxon>
        <taxon>Colletotrichum</taxon>
        <taxon>Colletotrichum truncatum species complex</taxon>
    </lineage>
</organism>
<evidence type="ECO:0000313" key="1">
    <source>
        <dbReference type="EMBL" id="KAL0938898.1"/>
    </source>
</evidence>
<proteinExistence type="predicted"/>
<accession>A0ACC3Z473</accession>
<evidence type="ECO:0000313" key="2">
    <source>
        <dbReference type="Proteomes" id="UP000805649"/>
    </source>
</evidence>
<dbReference type="Proteomes" id="UP000805649">
    <property type="component" value="Unassembled WGS sequence"/>
</dbReference>
<gene>
    <name evidence="1" type="ORF">CTRU02_205508</name>
</gene>
<protein>
    <submittedName>
        <fullName evidence="1">Protein kinase subdomain-containing protein</fullName>
    </submittedName>
</protein>
<comment type="caution">
    <text evidence="1">The sequence shown here is derived from an EMBL/GenBank/DDBJ whole genome shotgun (WGS) entry which is preliminary data.</text>
</comment>
<name>A0ACC3Z473_COLTU</name>
<dbReference type="EMBL" id="VUJX02000003">
    <property type="protein sequence ID" value="KAL0938898.1"/>
    <property type="molecule type" value="Genomic_DNA"/>
</dbReference>
<keyword evidence="1" id="KW-0418">Kinase</keyword>